<evidence type="ECO:0000313" key="2">
    <source>
        <dbReference type="EMBL" id="KLU02639.1"/>
    </source>
</evidence>
<dbReference type="STRING" id="595434.RISK_005705"/>
<dbReference type="Gene3D" id="3.90.950.20">
    <property type="entry name" value="CinA-like"/>
    <property type="match status" value="1"/>
</dbReference>
<dbReference type="EMBL" id="LECT01000044">
    <property type="protein sequence ID" value="KLU02639.1"/>
    <property type="molecule type" value="Genomic_DNA"/>
</dbReference>
<gene>
    <name evidence="2" type="ORF">RISK_005705</name>
</gene>
<dbReference type="PATRIC" id="fig|595434.4.peg.5418"/>
<sequence length="170" mass="17893">MIMSESDPSDEAASPSSIAAKLVSQLNQSQQRLILAESCTCGAAAAAIGGVPGASNVFCGSAVTYRETTKQAWLGVSEADLKQHTAESQAITNAMATSVLQRTPDATMSAAITGHLGPDAPPEVDGVVFIAVLRRGYELEPRRVVLRSFARLDRQTEATAELLVAIHRSL</sequence>
<dbReference type="AlphaFoldDB" id="A0A0J1EAI8"/>
<organism evidence="2 3">
    <name type="scientific">Rhodopirellula islandica</name>
    <dbReference type="NCBI Taxonomy" id="595434"/>
    <lineage>
        <taxon>Bacteria</taxon>
        <taxon>Pseudomonadati</taxon>
        <taxon>Planctomycetota</taxon>
        <taxon>Planctomycetia</taxon>
        <taxon>Pirellulales</taxon>
        <taxon>Pirellulaceae</taxon>
        <taxon>Rhodopirellula</taxon>
    </lineage>
</organism>
<feature type="domain" description="CinA C-terminal" evidence="1">
    <location>
        <begin position="17"/>
        <end position="164"/>
    </location>
</feature>
<name>A0A0J1EAI8_RHOIS</name>
<evidence type="ECO:0000259" key="1">
    <source>
        <dbReference type="Pfam" id="PF02464"/>
    </source>
</evidence>
<accession>A0A0J1EAI8</accession>
<dbReference type="NCBIfam" id="TIGR00199">
    <property type="entry name" value="PncC_domain"/>
    <property type="match status" value="1"/>
</dbReference>
<protein>
    <submittedName>
        <fullName evidence="2">Molybdopterin binding motif, CinA</fullName>
    </submittedName>
</protein>
<evidence type="ECO:0000313" key="3">
    <source>
        <dbReference type="Proteomes" id="UP000036367"/>
    </source>
</evidence>
<dbReference type="SUPFAM" id="SSF142433">
    <property type="entry name" value="CinA-like"/>
    <property type="match status" value="1"/>
</dbReference>
<dbReference type="InterPro" id="IPR008136">
    <property type="entry name" value="CinA_C"/>
</dbReference>
<dbReference type="InterPro" id="IPR036653">
    <property type="entry name" value="CinA-like_C"/>
</dbReference>
<dbReference type="Pfam" id="PF02464">
    <property type="entry name" value="CinA"/>
    <property type="match status" value="1"/>
</dbReference>
<dbReference type="Proteomes" id="UP000036367">
    <property type="component" value="Unassembled WGS sequence"/>
</dbReference>
<reference evidence="2" key="1">
    <citation type="submission" date="2015-05" db="EMBL/GenBank/DDBJ databases">
        <title>Permanent draft genome of Rhodopirellula islandicus K833.</title>
        <authorList>
            <person name="Kizina J."/>
            <person name="Richter M."/>
            <person name="Glockner F.O."/>
            <person name="Harder J."/>
        </authorList>
    </citation>
    <scope>NUCLEOTIDE SEQUENCE [LARGE SCALE GENOMIC DNA]</scope>
    <source>
        <strain evidence="2">K833</strain>
    </source>
</reference>
<comment type="caution">
    <text evidence="2">The sequence shown here is derived from an EMBL/GenBank/DDBJ whole genome shotgun (WGS) entry which is preliminary data.</text>
</comment>
<keyword evidence="3" id="KW-1185">Reference proteome</keyword>
<proteinExistence type="predicted"/>